<sequence>MKWTAGRRTLLPALMVMMIPSGIVIAMSFSPAFAASFEGVVHFKSNYWGEESEFDYYSKGNKARMETNRSRHGRAAVIMDLDARKVSMLLLSWRLAMVMNMEEASRLASVRPVGSLVKTGKTRTILGYHTDQFIHTGQEEETEIWGTTGLGVFIGLHTRASGFGRAGDSPEWVRALRDQKIFPLVVIRMNNGKAQARMDVTDIRNEVLSEELFVVPRRYLTYDKFDPNNKMPGMPGTVWIK</sequence>
<dbReference type="STRING" id="1325564.NSJP_0362"/>
<dbReference type="AlphaFoldDB" id="A0A1W1I0M5"/>
<dbReference type="Proteomes" id="UP000192042">
    <property type="component" value="Chromosome I"/>
</dbReference>
<evidence type="ECO:0000313" key="2">
    <source>
        <dbReference type="EMBL" id="SLM46534.1"/>
    </source>
</evidence>
<gene>
    <name evidence="2" type="ORF">NSJP_0362</name>
</gene>
<protein>
    <recommendedName>
        <fullName evidence="1">DUF4412 domain-containing protein</fullName>
    </recommendedName>
</protein>
<dbReference type="EMBL" id="LT828648">
    <property type="protein sequence ID" value="SLM46534.1"/>
    <property type="molecule type" value="Genomic_DNA"/>
</dbReference>
<accession>A0A1W1I0M5</accession>
<dbReference type="OrthoDB" id="9798841at2"/>
<feature type="domain" description="DUF4412" evidence="1">
    <location>
        <begin position="37"/>
        <end position="219"/>
    </location>
</feature>
<organism evidence="2 3">
    <name type="scientific">Nitrospira japonica</name>
    <dbReference type="NCBI Taxonomy" id="1325564"/>
    <lineage>
        <taxon>Bacteria</taxon>
        <taxon>Pseudomonadati</taxon>
        <taxon>Nitrospirota</taxon>
        <taxon>Nitrospiria</taxon>
        <taxon>Nitrospirales</taxon>
        <taxon>Nitrospiraceae</taxon>
        <taxon>Nitrospira</taxon>
    </lineage>
</organism>
<evidence type="ECO:0000259" key="1">
    <source>
        <dbReference type="Pfam" id="PF14371"/>
    </source>
</evidence>
<proteinExistence type="predicted"/>
<keyword evidence="3" id="KW-1185">Reference proteome</keyword>
<dbReference type="KEGG" id="nja:NSJP_0362"/>
<dbReference type="InterPro" id="IPR025524">
    <property type="entry name" value="DUF4412"/>
</dbReference>
<dbReference type="RefSeq" id="WP_080885206.1">
    <property type="nucleotide sequence ID" value="NZ_LT828648.1"/>
</dbReference>
<name>A0A1W1I0M5_9BACT</name>
<evidence type="ECO:0000313" key="3">
    <source>
        <dbReference type="Proteomes" id="UP000192042"/>
    </source>
</evidence>
<reference evidence="2 3" key="1">
    <citation type="submission" date="2017-03" db="EMBL/GenBank/DDBJ databases">
        <authorList>
            <person name="Afonso C.L."/>
            <person name="Miller P.J."/>
            <person name="Scott M.A."/>
            <person name="Spackman E."/>
            <person name="Goraichik I."/>
            <person name="Dimitrov K.M."/>
            <person name="Suarez D.L."/>
            <person name="Swayne D.E."/>
        </authorList>
    </citation>
    <scope>NUCLEOTIDE SEQUENCE [LARGE SCALE GENOMIC DNA]</scope>
    <source>
        <strain evidence="2">Genome sequencing of Nitrospira japonica strain NJ11</strain>
    </source>
</reference>
<dbReference type="Pfam" id="PF14371">
    <property type="entry name" value="DUF4412"/>
    <property type="match status" value="1"/>
</dbReference>